<evidence type="ECO:0000256" key="4">
    <source>
        <dbReference type="ARBA" id="ARBA00023163"/>
    </source>
</evidence>
<evidence type="ECO:0000256" key="3">
    <source>
        <dbReference type="ARBA" id="ARBA00023125"/>
    </source>
</evidence>
<dbReference type="Gene3D" id="2.40.330.10">
    <property type="entry name" value="DNA-binding pseudobarrel domain"/>
    <property type="match status" value="2"/>
</dbReference>
<comment type="subcellular location">
    <subcellularLocation>
        <location evidence="1">Nucleus</location>
    </subcellularLocation>
</comment>
<dbReference type="InterPro" id="IPR003340">
    <property type="entry name" value="B3_DNA-bd"/>
</dbReference>
<dbReference type="InterPro" id="IPR050655">
    <property type="entry name" value="Plant_B3_domain"/>
</dbReference>
<dbReference type="RefSeq" id="XP_038989697.1">
    <property type="nucleotide sequence ID" value="XM_039133769.1"/>
</dbReference>
<dbReference type="Pfam" id="PF02362">
    <property type="entry name" value="B3"/>
    <property type="match status" value="2"/>
</dbReference>
<gene>
    <name evidence="9" type="primary">LOC103711611</name>
</gene>
<proteinExistence type="predicted"/>
<keyword evidence="4" id="KW-0804">Transcription</keyword>
<dbReference type="GO" id="GO:0005634">
    <property type="term" value="C:nucleus"/>
    <property type="evidence" value="ECO:0007669"/>
    <property type="project" value="UniProtKB-SubCell"/>
</dbReference>
<keyword evidence="2" id="KW-0805">Transcription regulation</keyword>
<dbReference type="PANTHER" id="PTHR31920">
    <property type="entry name" value="B3 DOMAIN-CONTAINING"/>
    <property type="match status" value="1"/>
</dbReference>
<dbReference type="AlphaFoldDB" id="A0A8B9AVT1"/>
<reference evidence="9" key="2">
    <citation type="submission" date="2025-08" db="UniProtKB">
        <authorList>
            <consortium name="RefSeq"/>
        </authorList>
    </citation>
    <scope>IDENTIFICATION</scope>
    <source>
        <tissue evidence="9">Young leaves</tissue>
    </source>
</reference>
<dbReference type="SMART" id="SM01019">
    <property type="entry name" value="B3"/>
    <property type="match status" value="2"/>
</dbReference>
<keyword evidence="5" id="KW-0539">Nucleus</keyword>
<name>A0A8B9AVT1_PHODC</name>
<reference evidence="8" key="1">
    <citation type="journal article" date="2019" name="Nat. Commun.">
        <title>Genome-wide association mapping of date palm fruit traits.</title>
        <authorList>
            <person name="Hazzouri K.M."/>
            <person name="Gros-Balthazard M."/>
            <person name="Flowers J.M."/>
            <person name="Copetti D."/>
            <person name="Lemansour A."/>
            <person name="Lebrun M."/>
            <person name="Masmoudi K."/>
            <person name="Ferrand S."/>
            <person name="Dhar M.I."/>
            <person name="Fresquez Z.A."/>
            <person name="Rosas U."/>
            <person name="Zhang J."/>
            <person name="Talag J."/>
            <person name="Lee S."/>
            <person name="Kudrna D."/>
            <person name="Powell R.F."/>
            <person name="Leitch I.J."/>
            <person name="Krueger R.R."/>
            <person name="Wing R.A."/>
            <person name="Amiri K.M.A."/>
            <person name="Purugganan M.D."/>
        </authorList>
    </citation>
    <scope>NUCLEOTIDE SEQUENCE [LARGE SCALE GENOMIC DNA]</scope>
    <source>
        <strain evidence="8">cv. Khalas</strain>
    </source>
</reference>
<protein>
    <submittedName>
        <fullName evidence="9">B3 domain-containing protein Os02g0598200-like isoform X2</fullName>
    </submittedName>
</protein>
<dbReference type="CDD" id="cd10017">
    <property type="entry name" value="B3_DNA"/>
    <property type="match status" value="2"/>
</dbReference>
<evidence type="ECO:0000256" key="2">
    <source>
        <dbReference type="ARBA" id="ARBA00023015"/>
    </source>
</evidence>
<feature type="compositionally biased region" description="Basic and acidic residues" evidence="6">
    <location>
        <begin position="258"/>
        <end position="273"/>
    </location>
</feature>
<evidence type="ECO:0000313" key="8">
    <source>
        <dbReference type="Proteomes" id="UP000228380"/>
    </source>
</evidence>
<accession>A0A8B9AVT1</accession>
<feature type="domain" description="TF-B3" evidence="7">
    <location>
        <begin position="636"/>
        <end position="698"/>
    </location>
</feature>
<evidence type="ECO:0000259" key="7">
    <source>
        <dbReference type="PROSITE" id="PS50863"/>
    </source>
</evidence>
<keyword evidence="3" id="KW-0238">DNA-binding</keyword>
<feature type="region of interest" description="Disordered" evidence="6">
    <location>
        <begin position="248"/>
        <end position="287"/>
    </location>
</feature>
<evidence type="ECO:0000256" key="1">
    <source>
        <dbReference type="ARBA" id="ARBA00004123"/>
    </source>
</evidence>
<dbReference type="SUPFAM" id="SSF101936">
    <property type="entry name" value="DNA-binding pseudobarrel domain"/>
    <property type="match status" value="2"/>
</dbReference>
<dbReference type="PROSITE" id="PS50863">
    <property type="entry name" value="B3"/>
    <property type="match status" value="2"/>
</dbReference>
<sequence>MGSIKHQQACMECTKKCLKTHGRKLTPDSNSTPLSFFKIMVGDFREVLFIPPKFDLLDESFNHNIYLEDSDGNSSRVKLSMKDGCLVFQDGWREFVLDHSIEVGEFVIFKYVGEFLFSVQIFGVSACERVCFHDKNKSSSRKKNINKADLSLEELQLPKRYKCSGDLKDKCHLVNENSLNKEQESKDDLSDLPDIEFIGSNCAEKDENESEKSPHCLGNSEGTQSEMALGLNKQSRDKIDEVAMRVQEEGSSVPMGRPETHGMDHKDSVHEQETSTIPSINDLDPKAMETDTNPDDADIAMLNEEKIFHCDDNCRRSQTAPTIECTKSTTENQMNSSWDIIIYTPKNDCSKEPGIAEKHPMRNQGVHKIDTVHLADDLKMLENENRNLIAKDKSACKFLLTEEGVCHIFDESLTVEHEASRITPIILYVSENNCVNNNGGCCDEIIRMPREEASSKSKNIPEVSCPESTPDPIKVEKCEEIRESLHSEEGLCSLGNTPIPLSRNEDAPFAGSVGSAPQNLPHMDITEGKTRQSGMLPDDFMEEDEENITPYLKEKTLKAVKAERMDSDGVDEQSSPKLISLSFTLSSNARSWTLFEAGHTVSAGIVPMPYHFDGKKELPQTLPYRLGKKRHGMRVVTLQDPSMRQWPVLYHESLKFVGFLGGWKDFAVANNLQQGNMCEIFEVSSEWEPTFQVRISKL</sequence>
<keyword evidence="8" id="KW-1185">Reference proteome</keyword>
<evidence type="ECO:0000313" key="9">
    <source>
        <dbReference type="RefSeq" id="XP_038989697.1"/>
    </source>
</evidence>
<evidence type="ECO:0000256" key="6">
    <source>
        <dbReference type="SAM" id="MobiDB-lite"/>
    </source>
</evidence>
<organism evidence="8 9">
    <name type="scientific">Phoenix dactylifera</name>
    <name type="common">Date palm</name>
    <dbReference type="NCBI Taxonomy" id="42345"/>
    <lineage>
        <taxon>Eukaryota</taxon>
        <taxon>Viridiplantae</taxon>
        <taxon>Streptophyta</taxon>
        <taxon>Embryophyta</taxon>
        <taxon>Tracheophyta</taxon>
        <taxon>Spermatophyta</taxon>
        <taxon>Magnoliopsida</taxon>
        <taxon>Liliopsida</taxon>
        <taxon>Arecaceae</taxon>
        <taxon>Coryphoideae</taxon>
        <taxon>Phoeniceae</taxon>
        <taxon>Phoenix</taxon>
    </lineage>
</organism>
<dbReference type="Proteomes" id="UP000228380">
    <property type="component" value="Chromosome 14"/>
</dbReference>
<evidence type="ECO:0000256" key="5">
    <source>
        <dbReference type="ARBA" id="ARBA00023242"/>
    </source>
</evidence>
<dbReference type="InterPro" id="IPR015300">
    <property type="entry name" value="DNA-bd_pseudobarrel_sf"/>
</dbReference>
<dbReference type="GO" id="GO:0003677">
    <property type="term" value="F:DNA binding"/>
    <property type="evidence" value="ECO:0007669"/>
    <property type="project" value="UniProtKB-KW"/>
</dbReference>
<feature type="domain" description="TF-B3" evidence="7">
    <location>
        <begin position="33"/>
        <end position="125"/>
    </location>
</feature>
<dbReference type="PANTHER" id="PTHR31920:SF122">
    <property type="entry name" value="B3 DOMAIN-CONTAINING PROTEIN REM23"/>
    <property type="match status" value="1"/>
</dbReference>
<dbReference type="GeneID" id="103711611"/>